<reference evidence="2" key="1">
    <citation type="submission" date="2023-12" db="EMBL/GenBank/DDBJ databases">
        <title>Fervidustalea candida gen. nov., sp. nov., a novel member of the family Paenibacillaceae isolated from a geothermal area.</title>
        <authorList>
            <person name="Li W.-J."/>
            <person name="Jiao J.-Y."/>
            <person name="Chen Y."/>
        </authorList>
    </citation>
    <scope>NUCLEOTIDE SEQUENCE</scope>
    <source>
        <strain evidence="2">SYSU GA230002</strain>
    </source>
</reference>
<dbReference type="Pfam" id="PF01464">
    <property type="entry name" value="SLT"/>
    <property type="match status" value="1"/>
</dbReference>
<organism evidence="2 3">
    <name type="scientific">Ferviditalea candida</name>
    <dbReference type="NCBI Taxonomy" id="3108399"/>
    <lineage>
        <taxon>Bacteria</taxon>
        <taxon>Bacillati</taxon>
        <taxon>Bacillota</taxon>
        <taxon>Bacilli</taxon>
        <taxon>Bacillales</taxon>
        <taxon>Paenibacillaceae</taxon>
        <taxon>Ferviditalea</taxon>
    </lineage>
</organism>
<name>A0ABU5ZE24_9BACL</name>
<dbReference type="EMBL" id="JAYJLD010000002">
    <property type="protein sequence ID" value="MEB3100507.1"/>
    <property type="molecule type" value="Genomic_DNA"/>
</dbReference>
<evidence type="ECO:0000313" key="3">
    <source>
        <dbReference type="Proteomes" id="UP001310386"/>
    </source>
</evidence>
<comment type="caution">
    <text evidence="2">The sequence shown here is derived from an EMBL/GenBank/DDBJ whole genome shotgun (WGS) entry which is preliminary data.</text>
</comment>
<dbReference type="InterPro" id="IPR023346">
    <property type="entry name" value="Lysozyme-like_dom_sf"/>
</dbReference>
<dbReference type="Gene3D" id="1.10.530.10">
    <property type="match status" value="1"/>
</dbReference>
<accession>A0ABU5ZE24</accession>
<sequence>MKFFQRKSVLAVLLILFVGVLFSNSDWVGRVLYPIKYEQDIRISAANFQLDPFLIAAIIRVESNYKTDLRSKKGAIGLMQIMPQTADWIIEQGQFSDMIRDQLEIPAINIEVGTWYIDSLLKQFDKHIKLKTEEDRIAVIAAAYNAGPGNVANWLDTRQWDGRLATVGQIPFGETRHYIQRILYYYKKYSSFYSEVWGISAEAKIKVSGKPANSPTAQHL</sequence>
<dbReference type="RefSeq" id="WP_371752614.1">
    <property type="nucleotide sequence ID" value="NZ_JAYJLD010000002.1"/>
</dbReference>
<dbReference type="PANTHER" id="PTHR37423">
    <property type="entry name" value="SOLUBLE LYTIC MUREIN TRANSGLYCOSYLASE-RELATED"/>
    <property type="match status" value="1"/>
</dbReference>
<dbReference type="InterPro" id="IPR008258">
    <property type="entry name" value="Transglycosylase_SLT_dom_1"/>
</dbReference>
<gene>
    <name evidence="2" type="ORF">VF724_02390</name>
</gene>
<evidence type="ECO:0000259" key="1">
    <source>
        <dbReference type="Pfam" id="PF01464"/>
    </source>
</evidence>
<dbReference type="Proteomes" id="UP001310386">
    <property type="component" value="Unassembled WGS sequence"/>
</dbReference>
<evidence type="ECO:0000313" key="2">
    <source>
        <dbReference type="EMBL" id="MEB3100507.1"/>
    </source>
</evidence>
<keyword evidence="3" id="KW-1185">Reference proteome</keyword>
<dbReference type="CDD" id="cd16896">
    <property type="entry name" value="LT_Slt70-like"/>
    <property type="match status" value="1"/>
</dbReference>
<feature type="domain" description="Transglycosylase SLT" evidence="1">
    <location>
        <begin position="43"/>
        <end position="161"/>
    </location>
</feature>
<dbReference type="SUPFAM" id="SSF53955">
    <property type="entry name" value="Lysozyme-like"/>
    <property type="match status" value="1"/>
</dbReference>
<protein>
    <submittedName>
        <fullName evidence="2">Lytic transglycosylase domain-containing protein</fullName>
    </submittedName>
</protein>
<dbReference type="PANTHER" id="PTHR37423:SF2">
    <property type="entry name" value="MEMBRANE-BOUND LYTIC MUREIN TRANSGLYCOSYLASE C"/>
    <property type="match status" value="1"/>
</dbReference>
<proteinExistence type="predicted"/>